<protein>
    <submittedName>
        <fullName evidence="2">Uncharacterized protein</fullName>
    </submittedName>
</protein>
<dbReference type="EMBL" id="UYIO01000001">
    <property type="protein sequence ID" value="VDG76190.1"/>
    <property type="molecule type" value="Genomic_DNA"/>
</dbReference>
<name>A0A7Z9C9H7_9ACTO</name>
<dbReference type="EMBL" id="UYIO01000001">
    <property type="protein sequence ID" value="VDG77324.1"/>
    <property type="molecule type" value="Genomic_DNA"/>
</dbReference>
<reference evidence="2 4" key="1">
    <citation type="submission" date="2018-11" db="EMBL/GenBank/DDBJ databases">
        <authorList>
            <consortium name="Pathogen Informatics"/>
        </authorList>
    </citation>
    <scope>NUCLEOTIDE SEQUENCE [LARGE SCALE GENOMIC DNA]</scope>
    <source>
        <strain evidence="2 4">NCTC10327</strain>
    </source>
</reference>
<dbReference type="RefSeq" id="WP_156181409.1">
    <property type="nucleotide sequence ID" value="NZ_LFUS01000023.1"/>
</dbReference>
<feature type="region of interest" description="Disordered" evidence="1">
    <location>
        <begin position="34"/>
        <end position="57"/>
    </location>
</feature>
<evidence type="ECO:0000256" key="1">
    <source>
        <dbReference type="SAM" id="MobiDB-lite"/>
    </source>
</evidence>
<comment type="caution">
    <text evidence="2">The sequence shown here is derived from an EMBL/GenBank/DDBJ whole genome shotgun (WGS) entry which is preliminary data.</text>
</comment>
<proteinExistence type="predicted"/>
<feature type="compositionally biased region" description="Basic residues" evidence="1">
    <location>
        <begin position="35"/>
        <end position="48"/>
    </location>
</feature>
<dbReference type="Proteomes" id="UP000269974">
    <property type="component" value="Unassembled WGS sequence"/>
</dbReference>
<evidence type="ECO:0000313" key="4">
    <source>
        <dbReference type="Proteomes" id="UP000269974"/>
    </source>
</evidence>
<accession>A0A7Z9C9H7</accession>
<dbReference type="AlphaFoldDB" id="A0A7Z9C9H7"/>
<evidence type="ECO:0000313" key="3">
    <source>
        <dbReference type="EMBL" id="VDG77324.1"/>
    </source>
</evidence>
<evidence type="ECO:0000313" key="2">
    <source>
        <dbReference type="EMBL" id="VDG76190.1"/>
    </source>
</evidence>
<organism evidence="2 4">
    <name type="scientific">Actinobaculum suis</name>
    <dbReference type="NCBI Taxonomy" id="1657"/>
    <lineage>
        <taxon>Bacteria</taxon>
        <taxon>Bacillati</taxon>
        <taxon>Actinomycetota</taxon>
        <taxon>Actinomycetes</taxon>
        <taxon>Actinomycetales</taxon>
        <taxon>Actinomycetaceae</taxon>
        <taxon>Actinobaculum</taxon>
    </lineage>
</organism>
<gene>
    <name evidence="2" type="ORF">NCTC10327_00852</name>
    <name evidence="3" type="ORF">NCTC10327_01932</name>
</gene>
<sequence length="57" mass="6848">MSKYAFTPHIEDCPHIGEMRGWLELQMQETAAKKIQGRRAKTTRKRWRPFFTRRQAA</sequence>